<dbReference type="SMART" id="SM00581">
    <property type="entry name" value="PSP"/>
    <property type="match status" value="1"/>
</dbReference>
<dbReference type="STRING" id="1344416.A0A139ASF3"/>
<feature type="compositionally biased region" description="Low complexity" evidence="1">
    <location>
        <begin position="26"/>
        <end position="41"/>
    </location>
</feature>
<dbReference type="InterPro" id="IPR007180">
    <property type="entry name" value="DUF382"/>
</dbReference>
<feature type="region of interest" description="Disordered" evidence="1">
    <location>
        <begin position="404"/>
        <end position="494"/>
    </location>
</feature>
<evidence type="ECO:0000256" key="1">
    <source>
        <dbReference type="SAM" id="MobiDB-lite"/>
    </source>
</evidence>
<feature type="domain" description="PSP proline-rich" evidence="2">
    <location>
        <begin position="312"/>
        <end position="365"/>
    </location>
</feature>
<feature type="compositionally biased region" description="Basic and acidic residues" evidence="1">
    <location>
        <begin position="576"/>
        <end position="588"/>
    </location>
</feature>
<feature type="compositionally biased region" description="Polar residues" evidence="1">
    <location>
        <begin position="435"/>
        <end position="445"/>
    </location>
</feature>
<dbReference type="InterPro" id="IPR006568">
    <property type="entry name" value="PSP_pro-rich"/>
</dbReference>
<feature type="region of interest" description="Disordered" evidence="1">
    <location>
        <begin position="527"/>
        <end position="629"/>
    </location>
</feature>
<dbReference type="PANTHER" id="PTHR12785">
    <property type="entry name" value="SPLICING FACTOR 3B"/>
    <property type="match status" value="1"/>
</dbReference>
<feature type="compositionally biased region" description="Basic residues" evidence="1">
    <location>
        <begin position="46"/>
        <end position="64"/>
    </location>
</feature>
<feature type="compositionally biased region" description="Acidic residues" evidence="1">
    <location>
        <begin position="414"/>
        <end position="434"/>
    </location>
</feature>
<feature type="compositionally biased region" description="Basic and acidic residues" evidence="1">
    <location>
        <begin position="619"/>
        <end position="629"/>
    </location>
</feature>
<gene>
    <name evidence="3" type="ORF">M427DRAFT_52995</name>
</gene>
<dbReference type="GO" id="GO:0005686">
    <property type="term" value="C:U2 snRNP"/>
    <property type="evidence" value="ECO:0007669"/>
    <property type="project" value="EnsemblFungi"/>
</dbReference>
<dbReference type="InterPro" id="IPR052584">
    <property type="entry name" value="U2_snRNP_Complex_Component"/>
</dbReference>
<dbReference type="OMA" id="MASTHTY"/>
<organism evidence="3 4">
    <name type="scientific">Gonapodya prolifera (strain JEL478)</name>
    <name type="common">Monoblepharis prolifera</name>
    <dbReference type="NCBI Taxonomy" id="1344416"/>
    <lineage>
        <taxon>Eukaryota</taxon>
        <taxon>Fungi</taxon>
        <taxon>Fungi incertae sedis</taxon>
        <taxon>Chytridiomycota</taxon>
        <taxon>Chytridiomycota incertae sedis</taxon>
        <taxon>Monoblepharidomycetes</taxon>
        <taxon>Monoblepharidales</taxon>
        <taxon>Gonapodyaceae</taxon>
        <taxon>Gonapodya</taxon>
    </lineage>
</organism>
<dbReference type="AlphaFoldDB" id="A0A139ASF3"/>
<dbReference type="Pfam" id="PF04046">
    <property type="entry name" value="PSP"/>
    <property type="match status" value="1"/>
</dbReference>
<evidence type="ECO:0000313" key="4">
    <source>
        <dbReference type="Proteomes" id="UP000070544"/>
    </source>
</evidence>
<evidence type="ECO:0000313" key="3">
    <source>
        <dbReference type="EMBL" id="KXS19584.1"/>
    </source>
</evidence>
<evidence type="ECO:0000259" key="2">
    <source>
        <dbReference type="SMART" id="SM00581"/>
    </source>
</evidence>
<keyword evidence="4" id="KW-1185">Reference proteome</keyword>
<dbReference type="EMBL" id="KQ965738">
    <property type="protein sequence ID" value="KXS19584.1"/>
    <property type="molecule type" value="Genomic_DNA"/>
</dbReference>
<dbReference type="Pfam" id="PF04037">
    <property type="entry name" value="DUF382"/>
    <property type="match status" value="1"/>
</dbReference>
<accession>A0A139ASF3</accession>
<dbReference type="OrthoDB" id="10260794at2759"/>
<protein>
    <submittedName>
        <fullName evidence="3">DUF382-domain-containing protein</fullName>
    </submittedName>
</protein>
<name>A0A139ASF3_GONPJ</name>
<dbReference type="PANTHER" id="PTHR12785:SF6">
    <property type="entry name" value="SPLICING FACTOR 3B SUBUNIT 2"/>
    <property type="match status" value="1"/>
</dbReference>
<dbReference type="GO" id="GO:0071014">
    <property type="term" value="C:post-mRNA release spliceosomal complex"/>
    <property type="evidence" value="ECO:0007669"/>
    <property type="project" value="EnsemblFungi"/>
</dbReference>
<proteinExistence type="predicted"/>
<reference evidence="3 4" key="1">
    <citation type="journal article" date="2015" name="Genome Biol. Evol.">
        <title>Phylogenomic analyses indicate that early fungi evolved digesting cell walls of algal ancestors of land plants.</title>
        <authorList>
            <person name="Chang Y."/>
            <person name="Wang S."/>
            <person name="Sekimoto S."/>
            <person name="Aerts A.L."/>
            <person name="Choi C."/>
            <person name="Clum A."/>
            <person name="LaButti K.M."/>
            <person name="Lindquist E.A."/>
            <person name="Yee Ngan C."/>
            <person name="Ohm R.A."/>
            <person name="Salamov A.A."/>
            <person name="Grigoriev I.V."/>
            <person name="Spatafora J.W."/>
            <person name="Berbee M.L."/>
        </authorList>
    </citation>
    <scope>NUCLEOTIDE SEQUENCE [LARGE SCALE GENOMIC DNA]</scope>
    <source>
        <strain evidence="3 4">JEL478</strain>
    </source>
</reference>
<feature type="region of interest" description="Disordered" evidence="1">
    <location>
        <begin position="1"/>
        <end position="166"/>
    </location>
</feature>
<feature type="compositionally biased region" description="Low complexity" evidence="1">
    <location>
        <begin position="527"/>
        <end position="540"/>
    </location>
</feature>
<sequence>MASVASSARLPNGTHVNGHITDTESDGGSTAAESSSAATDASSRDRSKKIKRRKKKRNVPQHRRTQSEARSDGDVPDVEIEYVAAPPPLEDLDEETSSQFAAVFQRFTTASGDETAETAKADEEDEETKARKALLQDSDEEGEGATKEGGAEGDDDEKGLSKKKERKLNRLTVAELKQLVKKPEVVDWVDVTASDPKLLVHLKSLRNSVPVPVHWQQKRKYLQGKRGIEKPPFELPDFIKATGIQELRQAVKEKEDQAKLKQKTRERHQPKMGKLDIDYQKLHDAFFKWQTKPRMSGYGDLYYEGKEFETNFKSRKPGSISLELREALNMPPLAPPPWLINMQRYGPPPSYPNLRIPGLNAPIPEGAQWGFHPGGWGKPPVDEFGRPLYGDVFGVAVEAPGEHVAPIDRSTWGELEEEEVPSEEEEDEEEEDQANTEAGTASTIRGGTETPASGFETPSGLSSTVPSGLETPEFLELRKDMRRPGAAAQQEEERQLFTVLQERGARVEGFMGTDRVYDMTGVRAPGAAVPVSGPVPANAPKPTSGTKRRAAGQPQFGDAVELALNPEELEGGLDEETVRRRYEQRLTEQKSSGSGVVGAGEDFSDMVAEHANKQAKKRKTDEGGRKERR</sequence>
<dbReference type="Proteomes" id="UP000070544">
    <property type="component" value="Unassembled WGS sequence"/>
</dbReference>